<gene>
    <name evidence="1" type="ORF">S06H3_34729</name>
</gene>
<reference evidence="1" key="1">
    <citation type="journal article" date="2014" name="Front. Microbiol.">
        <title>High frequency of phylogenetically diverse reductive dehalogenase-homologous genes in deep subseafloor sedimentary metagenomes.</title>
        <authorList>
            <person name="Kawai M."/>
            <person name="Futagami T."/>
            <person name="Toyoda A."/>
            <person name="Takaki Y."/>
            <person name="Nishi S."/>
            <person name="Hori S."/>
            <person name="Arai W."/>
            <person name="Tsubouchi T."/>
            <person name="Morono Y."/>
            <person name="Uchiyama I."/>
            <person name="Ito T."/>
            <person name="Fujiyama A."/>
            <person name="Inagaki F."/>
            <person name="Takami H."/>
        </authorList>
    </citation>
    <scope>NUCLEOTIDE SEQUENCE</scope>
    <source>
        <strain evidence="1">Expedition CK06-06</strain>
    </source>
</reference>
<feature type="non-terminal residue" evidence="1">
    <location>
        <position position="244"/>
    </location>
</feature>
<sequence>MKKIYCSIFIVAFIISFLSCRTETLEKDAITTGSLFKEMIDLAGLAVFPDPAYRAVQYSSFDRRSRLPGGPDWFANSDGFGKEPIPNFEKVLKEPDEEGIGGYLIADVKGPGAIIRLWSAAITGKIKLFIDDQPSPLFDGLSIGFFHSVYDSFPEVKNLNKDRLKKTIYQRDAAYTPIPFAKGMRLVWVGDLQTIHFYQVGVRLYEEGTKVISFSPEDLATYSETINRVTASLSDPDQNLNPRS</sequence>
<accession>X1LHT6</accession>
<dbReference type="PROSITE" id="PS51257">
    <property type="entry name" value="PROKAR_LIPOPROTEIN"/>
    <property type="match status" value="1"/>
</dbReference>
<evidence type="ECO:0008006" key="2">
    <source>
        <dbReference type="Google" id="ProtNLM"/>
    </source>
</evidence>
<comment type="caution">
    <text evidence="1">The sequence shown here is derived from an EMBL/GenBank/DDBJ whole genome shotgun (WGS) entry which is preliminary data.</text>
</comment>
<organism evidence="1">
    <name type="scientific">marine sediment metagenome</name>
    <dbReference type="NCBI Taxonomy" id="412755"/>
    <lineage>
        <taxon>unclassified sequences</taxon>
        <taxon>metagenomes</taxon>
        <taxon>ecological metagenomes</taxon>
    </lineage>
</organism>
<evidence type="ECO:0000313" key="1">
    <source>
        <dbReference type="EMBL" id="GAI18668.1"/>
    </source>
</evidence>
<dbReference type="EMBL" id="BARV01020876">
    <property type="protein sequence ID" value="GAI18668.1"/>
    <property type="molecule type" value="Genomic_DNA"/>
</dbReference>
<name>X1LHT6_9ZZZZ</name>
<proteinExistence type="predicted"/>
<dbReference type="AlphaFoldDB" id="X1LHT6"/>
<dbReference type="Gene3D" id="2.60.120.1390">
    <property type="match status" value="1"/>
</dbReference>
<protein>
    <recommendedName>
        <fullName evidence="2">DUF2961 domain-containing protein</fullName>
    </recommendedName>
</protein>